<dbReference type="Gene3D" id="3.30.70.100">
    <property type="match status" value="1"/>
</dbReference>
<dbReference type="EMBL" id="CP158375">
    <property type="protein sequence ID" value="XDO97134.1"/>
    <property type="molecule type" value="Genomic_DNA"/>
</dbReference>
<evidence type="ECO:0000256" key="1">
    <source>
        <dbReference type="SAM" id="SignalP"/>
    </source>
</evidence>
<accession>A0AB39KU17</accession>
<dbReference type="AlphaFoldDB" id="A0AB39KU17"/>
<organism evidence="2">
    <name type="scientific">Caulobacter sp. 73W</name>
    <dbReference type="NCBI Taxonomy" id="3161137"/>
    <lineage>
        <taxon>Bacteria</taxon>
        <taxon>Pseudomonadati</taxon>
        <taxon>Pseudomonadota</taxon>
        <taxon>Alphaproteobacteria</taxon>
        <taxon>Caulobacterales</taxon>
        <taxon>Caulobacteraceae</taxon>
        <taxon>Caulobacter</taxon>
    </lineage>
</organism>
<evidence type="ECO:0000313" key="2">
    <source>
        <dbReference type="EMBL" id="XDO97134.1"/>
    </source>
</evidence>
<dbReference type="RefSeq" id="WP_369060148.1">
    <property type="nucleotide sequence ID" value="NZ_CP158375.1"/>
</dbReference>
<feature type="signal peptide" evidence="1">
    <location>
        <begin position="1"/>
        <end position="22"/>
    </location>
</feature>
<name>A0AB39KU17_9CAUL</name>
<proteinExistence type="predicted"/>
<gene>
    <name evidence="2" type="ORF">ABOZ73_01525</name>
</gene>
<keyword evidence="1" id="KW-0732">Signal</keyword>
<feature type="chain" id="PRO_5044335111" description="NIPSNAP domain-containing protein" evidence="1">
    <location>
        <begin position="23"/>
        <end position="132"/>
    </location>
</feature>
<reference evidence="2" key="1">
    <citation type="submission" date="2024-06" db="EMBL/GenBank/DDBJ databases">
        <title>Caulobacter inopinatus, sp. nov.</title>
        <authorList>
            <person name="Donachie S.P."/>
        </authorList>
    </citation>
    <scope>NUCLEOTIDE SEQUENCE</scope>
    <source>
        <strain evidence="2">73W</strain>
    </source>
</reference>
<sequence length="132" mass="13990">MKALASTALTLTLLLAAAPASAQAVAPAAGRVLVQNKYYPKPGQEAAVLATRLEASAVRQKLGLQTGLVLVRKGEAGGAPYVIWECEYPSIEARRADAAAAEGTAEFAAVQRKMRGLIDRFERVAWTVRAEP</sequence>
<evidence type="ECO:0008006" key="3">
    <source>
        <dbReference type="Google" id="ProtNLM"/>
    </source>
</evidence>
<protein>
    <recommendedName>
        <fullName evidence="3">NIPSNAP domain-containing protein</fullName>
    </recommendedName>
</protein>